<dbReference type="AlphaFoldDB" id="A0A1C3EU62"/>
<name>A0A1C3EU62_9PLAN</name>
<accession>A0A1C3EU62</accession>
<sequence length="64" mass="7042">MRFVAEDCVVGVKRPRLPPGHLRLIVCCKLQKEVVKNMMDANLLASFVDQGADADIRPLPPKAA</sequence>
<evidence type="ECO:0000313" key="2">
    <source>
        <dbReference type="Proteomes" id="UP000094828"/>
    </source>
</evidence>
<reference evidence="1 2" key="1">
    <citation type="submission" date="2016-05" db="EMBL/GenBank/DDBJ databases">
        <title>Genomic and physiological characterization of Planctopirus sp. isolated from fresh water lake.</title>
        <authorList>
            <person name="Subhash Y."/>
            <person name="Ramana C."/>
        </authorList>
    </citation>
    <scope>NUCLEOTIDE SEQUENCE [LARGE SCALE GENOMIC DNA]</scope>
    <source>
        <strain evidence="1 2">JC280</strain>
    </source>
</reference>
<dbReference type="Proteomes" id="UP000094828">
    <property type="component" value="Unassembled WGS sequence"/>
</dbReference>
<evidence type="ECO:0000313" key="1">
    <source>
        <dbReference type="EMBL" id="ODA36781.1"/>
    </source>
</evidence>
<keyword evidence="2" id="KW-1185">Reference proteome</keyword>
<protein>
    <submittedName>
        <fullName evidence="1">Uncharacterized protein</fullName>
    </submittedName>
</protein>
<dbReference type="STRING" id="1841610.A6X21_01525"/>
<organism evidence="1 2">
    <name type="scientific">Planctopirus hydrillae</name>
    <dbReference type="NCBI Taxonomy" id="1841610"/>
    <lineage>
        <taxon>Bacteria</taxon>
        <taxon>Pseudomonadati</taxon>
        <taxon>Planctomycetota</taxon>
        <taxon>Planctomycetia</taxon>
        <taxon>Planctomycetales</taxon>
        <taxon>Planctomycetaceae</taxon>
        <taxon>Planctopirus</taxon>
    </lineage>
</organism>
<dbReference type="EMBL" id="LYDR01000001">
    <property type="protein sequence ID" value="ODA36781.1"/>
    <property type="molecule type" value="Genomic_DNA"/>
</dbReference>
<comment type="caution">
    <text evidence="1">The sequence shown here is derived from an EMBL/GenBank/DDBJ whole genome shotgun (WGS) entry which is preliminary data.</text>
</comment>
<gene>
    <name evidence="1" type="ORF">A6X21_01525</name>
</gene>
<proteinExistence type="predicted"/>